<dbReference type="InterPro" id="IPR050768">
    <property type="entry name" value="UPF0353/GerABKA_families"/>
</dbReference>
<dbReference type="Gene3D" id="1.25.40.10">
    <property type="entry name" value="Tetratricopeptide repeat domain"/>
    <property type="match status" value="1"/>
</dbReference>
<dbReference type="Gene3D" id="3.40.50.410">
    <property type="entry name" value="von Willebrand factor, type A domain"/>
    <property type="match status" value="1"/>
</dbReference>
<evidence type="ECO:0000256" key="1">
    <source>
        <dbReference type="PROSITE-ProRule" id="PRU00339"/>
    </source>
</evidence>
<accession>A0ABR7Z2E5</accession>
<proteinExistence type="predicted"/>
<feature type="transmembrane region" description="Helical" evidence="3">
    <location>
        <begin position="60"/>
        <end position="81"/>
    </location>
</feature>
<dbReference type="Proteomes" id="UP000805841">
    <property type="component" value="Unassembled WGS sequence"/>
</dbReference>
<evidence type="ECO:0000256" key="2">
    <source>
        <dbReference type="SAM" id="MobiDB-lite"/>
    </source>
</evidence>
<comment type="caution">
    <text evidence="5">The sequence shown here is derived from an EMBL/GenBank/DDBJ whole genome shotgun (WGS) entry which is preliminary data.</text>
</comment>
<evidence type="ECO:0000313" key="5">
    <source>
        <dbReference type="EMBL" id="MBD1599579.1"/>
    </source>
</evidence>
<keyword evidence="3" id="KW-1133">Transmembrane helix</keyword>
<dbReference type="EMBL" id="JAAOCA010000014">
    <property type="protein sequence ID" value="MBD1599579.1"/>
    <property type="molecule type" value="Genomic_DNA"/>
</dbReference>
<gene>
    <name evidence="5" type="ORF">HAQ05_12800</name>
</gene>
<keyword evidence="3" id="KW-0472">Membrane</keyword>
<dbReference type="InterPro" id="IPR036465">
    <property type="entry name" value="vWFA_dom_sf"/>
</dbReference>
<dbReference type="SMART" id="SM00028">
    <property type="entry name" value="TPR"/>
    <property type="match status" value="1"/>
</dbReference>
<dbReference type="PROSITE" id="PS50005">
    <property type="entry name" value="TPR"/>
    <property type="match status" value="1"/>
</dbReference>
<protein>
    <submittedName>
        <fullName evidence="5">VWA domain-containing protein</fullName>
    </submittedName>
</protein>
<dbReference type="InterPro" id="IPR002035">
    <property type="entry name" value="VWF_A"/>
</dbReference>
<reference evidence="5 6" key="1">
    <citation type="journal article" date="2020" name="Insects">
        <title>Bacteria Belonging to Pseudomonas typographi sp. nov. from the Bark Beetle Ips typographus Have Genomic Potential to Aid in the Host Ecology.</title>
        <authorList>
            <person name="Peral-Aranega E."/>
            <person name="Saati-Santamaria Z."/>
            <person name="Kolarik M."/>
            <person name="Rivas R."/>
            <person name="Garcia-Fraile P."/>
        </authorList>
    </citation>
    <scope>NUCLEOTIDE SEQUENCE [LARGE SCALE GENOMIC DNA]</scope>
    <source>
        <strain evidence="5 6">CA3A</strain>
    </source>
</reference>
<feature type="transmembrane region" description="Helical" evidence="3">
    <location>
        <begin position="6"/>
        <end position="25"/>
    </location>
</feature>
<dbReference type="PANTHER" id="PTHR22550">
    <property type="entry name" value="SPORE GERMINATION PROTEIN"/>
    <property type="match status" value="1"/>
</dbReference>
<feature type="compositionally biased region" description="Low complexity" evidence="2">
    <location>
        <begin position="462"/>
        <end position="475"/>
    </location>
</feature>
<keyword evidence="1" id="KW-0802">TPR repeat</keyword>
<dbReference type="PANTHER" id="PTHR22550:SF14">
    <property type="entry name" value="VWFA DOMAIN-CONTAINING PROTEIN"/>
    <property type="match status" value="1"/>
</dbReference>
<feature type="compositionally biased region" description="Low complexity" evidence="2">
    <location>
        <begin position="515"/>
        <end position="539"/>
    </location>
</feature>
<evidence type="ECO:0000259" key="4">
    <source>
        <dbReference type="Pfam" id="PF13519"/>
    </source>
</evidence>
<sequence length="581" mass="61828">MSEGWPQGLRLGWLLAVPLLLWLFVRLWRRRQRTGRWQALLPAAFHSALLGAGNGRGGRWPWVLLGLGWALAVLALLGPGWQRLEAFEQKPADPLVVMLQLTPDMLAADVAPNRLGQARRKLLDLLRSRGEAQTALIVYAGSAHVLVPLTNDLATAANLLDALKPSLMPVPGQRADLAVQKALALIAQAGQGQGRLLLIGSALSTTEREGIDQQLGRQSPPLLIIGVGSRDGAPVTLENGELLKDAEGAIMLPRLDANTLEAVARRHGGSYQGARLDDQDLRALGLLDAPRGPRSGAQAQRLDAWADQGYWLLLPLLLIAALGARRGWLLCLLPLLLASPRPAMASGWENLWLRPDQQGQRLLEAHRPAEAARHFTDRRWLGVALFEAGDYRAAAQRFSQGDSASDHYNRGTALARAGDLAAALQAYEQALQRQPDLAPALKNRDLVQHLLAQQKAAEAAQAAGPAKAANATAGPTEGGQLGAAAPAQGTPGTHAEAPAGASQPTAAVADPNIPGAATAGAQGAGAAEGSEATAATNGEPDSAAEQQQSLEQWLRQIPDDPSELLRQKFWYEQQQLQDTPP</sequence>
<organism evidence="5 6">
    <name type="scientific">Pseudomonas typographi</name>
    <dbReference type="NCBI Taxonomy" id="2715964"/>
    <lineage>
        <taxon>Bacteria</taxon>
        <taxon>Pseudomonadati</taxon>
        <taxon>Pseudomonadota</taxon>
        <taxon>Gammaproteobacteria</taxon>
        <taxon>Pseudomonadales</taxon>
        <taxon>Pseudomonadaceae</taxon>
        <taxon>Pseudomonas</taxon>
    </lineage>
</organism>
<feature type="compositionally biased region" description="Low complexity" evidence="2">
    <location>
        <begin position="482"/>
        <end position="495"/>
    </location>
</feature>
<evidence type="ECO:0000313" key="6">
    <source>
        <dbReference type="Proteomes" id="UP000805841"/>
    </source>
</evidence>
<dbReference type="SUPFAM" id="SSF48452">
    <property type="entry name" value="TPR-like"/>
    <property type="match status" value="1"/>
</dbReference>
<keyword evidence="3" id="KW-0812">Transmembrane</keyword>
<dbReference type="Pfam" id="PF13519">
    <property type="entry name" value="VWA_2"/>
    <property type="match status" value="1"/>
</dbReference>
<feature type="domain" description="VWFA" evidence="4">
    <location>
        <begin position="105"/>
        <end position="199"/>
    </location>
</feature>
<dbReference type="InterPro" id="IPR019734">
    <property type="entry name" value="TPR_rpt"/>
</dbReference>
<evidence type="ECO:0000256" key="3">
    <source>
        <dbReference type="SAM" id="Phobius"/>
    </source>
</evidence>
<feature type="region of interest" description="Disordered" evidence="2">
    <location>
        <begin position="462"/>
        <end position="559"/>
    </location>
</feature>
<dbReference type="InterPro" id="IPR011990">
    <property type="entry name" value="TPR-like_helical_dom_sf"/>
</dbReference>
<name>A0ABR7Z2E5_9PSED</name>
<feature type="repeat" description="TPR" evidence="1">
    <location>
        <begin position="404"/>
        <end position="437"/>
    </location>
</feature>
<dbReference type="SUPFAM" id="SSF53300">
    <property type="entry name" value="vWA-like"/>
    <property type="match status" value="1"/>
</dbReference>
<dbReference type="RefSeq" id="WP_190421116.1">
    <property type="nucleotide sequence ID" value="NZ_JAAOCA010000014.1"/>
</dbReference>
<keyword evidence="6" id="KW-1185">Reference proteome</keyword>